<feature type="domain" description="RNA polymerase sigma factor 70 region 4 type 2" evidence="8">
    <location>
        <begin position="11"/>
        <end position="46"/>
    </location>
</feature>
<evidence type="ECO:0000256" key="3">
    <source>
        <dbReference type="ARBA" id="ARBA00023015"/>
    </source>
</evidence>
<evidence type="ECO:0000313" key="10">
    <source>
        <dbReference type="Proteomes" id="UP000637578"/>
    </source>
</evidence>
<gene>
    <name evidence="9" type="ORF">GCM10012275_20960</name>
</gene>
<dbReference type="Pfam" id="PF04198">
    <property type="entry name" value="Sugar-bind"/>
    <property type="match status" value="1"/>
</dbReference>
<dbReference type="GO" id="GO:0003677">
    <property type="term" value="F:DNA binding"/>
    <property type="evidence" value="ECO:0007669"/>
    <property type="project" value="UniProtKB-KW"/>
</dbReference>
<evidence type="ECO:0000256" key="1">
    <source>
        <dbReference type="ARBA" id="ARBA00010466"/>
    </source>
</evidence>
<dbReference type="PANTHER" id="PTHR34294">
    <property type="entry name" value="TRANSCRIPTIONAL REGULATOR-RELATED"/>
    <property type="match status" value="1"/>
</dbReference>
<feature type="domain" description="Sugar-binding" evidence="7">
    <location>
        <begin position="63"/>
        <end position="314"/>
    </location>
</feature>
<keyword evidence="10" id="KW-1185">Reference proteome</keyword>
<dbReference type="InterPro" id="IPR036388">
    <property type="entry name" value="WH-like_DNA-bd_sf"/>
</dbReference>
<dbReference type="EMBL" id="BMMK01000007">
    <property type="protein sequence ID" value="GGM49858.1"/>
    <property type="molecule type" value="Genomic_DNA"/>
</dbReference>
<keyword evidence="4" id="KW-0731">Sigma factor</keyword>
<dbReference type="Gene3D" id="3.40.50.1360">
    <property type="match status" value="1"/>
</dbReference>
<dbReference type="GO" id="GO:0016987">
    <property type="term" value="F:sigma factor activity"/>
    <property type="evidence" value="ECO:0007669"/>
    <property type="project" value="UniProtKB-KW"/>
</dbReference>
<comment type="caution">
    <text evidence="9">The sequence shown here is derived from an EMBL/GenBank/DDBJ whole genome shotgun (WGS) entry which is preliminary data.</text>
</comment>
<evidence type="ECO:0000256" key="4">
    <source>
        <dbReference type="ARBA" id="ARBA00023082"/>
    </source>
</evidence>
<dbReference type="PANTHER" id="PTHR34294:SF1">
    <property type="entry name" value="TRANSCRIPTIONAL REGULATOR LSRR"/>
    <property type="match status" value="1"/>
</dbReference>
<evidence type="ECO:0000256" key="5">
    <source>
        <dbReference type="ARBA" id="ARBA00023125"/>
    </source>
</evidence>
<dbReference type="GO" id="GO:0006352">
    <property type="term" value="P:DNA-templated transcription initiation"/>
    <property type="evidence" value="ECO:0007669"/>
    <property type="project" value="InterPro"/>
</dbReference>
<comment type="similarity">
    <text evidence="1">Belongs to the SorC transcriptional regulatory family.</text>
</comment>
<name>A0A8J3FV93_9PSEU</name>
<dbReference type="InterPro" id="IPR051054">
    <property type="entry name" value="SorC_transcr_regulators"/>
</dbReference>
<dbReference type="Pfam" id="PF08281">
    <property type="entry name" value="Sigma70_r4_2"/>
    <property type="match status" value="1"/>
</dbReference>
<keyword evidence="5" id="KW-0238">DNA-binding</keyword>
<evidence type="ECO:0000313" key="9">
    <source>
        <dbReference type="EMBL" id="GGM49858.1"/>
    </source>
</evidence>
<dbReference type="AlphaFoldDB" id="A0A8J3FV93"/>
<dbReference type="Gene3D" id="1.10.10.10">
    <property type="entry name" value="Winged helix-like DNA-binding domain superfamily/Winged helix DNA-binding domain"/>
    <property type="match status" value="1"/>
</dbReference>
<organism evidence="9 10">
    <name type="scientific">Longimycelium tulufanense</name>
    <dbReference type="NCBI Taxonomy" id="907463"/>
    <lineage>
        <taxon>Bacteria</taxon>
        <taxon>Bacillati</taxon>
        <taxon>Actinomycetota</taxon>
        <taxon>Actinomycetes</taxon>
        <taxon>Pseudonocardiales</taxon>
        <taxon>Pseudonocardiaceae</taxon>
        <taxon>Longimycelium</taxon>
    </lineage>
</organism>
<evidence type="ECO:0000259" key="7">
    <source>
        <dbReference type="Pfam" id="PF04198"/>
    </source>
</evidence>
<dbReference type="InterPro" id="IPR037171">
    <property type="entry name" value="NagB/RpiA_transferase-like"/>
</dbReference>
<accession>A0A8J3FV93</accession>
<protein>
    <submittedName>
        <fullName evidence="9">Transcriptional regulator</fullName>
    </submittedName>
</protein>
<sequence>MAENRLEDAVRAVRMHYLQDMTMEAIAREMGVSRSTVSRLISFARESGLIEFRLHLPDEHVPNIEQRIGTQFGITAHVVPVPDTVSELERLERTAMVAARVLNNLFGSDMVLAVAWGNTVEAISRRLVPKTTHNSQIVQLNGAGSTEATGISYASEILSRFGKAYGARIEQFLVPAFFDYADTKRALWRERSVRRILDLQRRADVALFSIGSSTGDVPSHVYRAGYLNKAELRTLKQQDVAGDIATVFFRRDGSSTGIELNERASGPNLSTLKRLRRRLCVAAGNHKLPGLRAALEGGLITDLVIDDGTARRLLT</sequence>
<comment type="similarity">
    <text evidence="2">Belongs to the sigma-70 factor family. ECF subfamily.</text>
</comment>
<dbReference type="SUPFAM" id="SSF46689">
    <property type="entry name" value="Homeodomain-like"/>
    <property type="match status" value="1"/>
</dbReference>
<evidence type="ECO:0000256" key="2">
    <source>
        <dbReference type="ARBA" id="ARBA00010641"/>
    </source>
</evidence>
<dbReference type="InterPro" id="IPR013249">
    <property type="entry name" value="RNA_pol_sigma70_r4_t2"/>
</dbReference>
<dbReference type="Proteomes" id="UP000637578">
    <property type="component" value="Unassembled WGS sequence"/>
</dbReference>
<evidence type="ECO:0000259" key="8">
    <source>
        <dbReference type="Pfam" id="PF08281"/>
    </source>
</evidence>
<dbReference type="GO" id="GO:0030246">
    <property type="term" value="F:carbohydrate binding"/>
    <property type="evidence" value="ECO:0007669"/>
    <property type="project" value="InterPro"/>
</dbReference>
<dbReference type="InterPro" id="IPR007324">
    <property type="entry name" value="Sugar-bd_dom_put"/>
</dbReference>
<evidence type="ECO:0000256" key="6">
    <source>
        <dbReference type="ARBA" id="ARBA00023163"/>
    </source>
</evidence>
<keyword evidence="3" id="KW-0805">Transcription regulation</keyword>
<dbReference type="RefSeq" id="WP_189056397.1">
    <property type="nucleotide sequence ID" value="NZ_BMMK01000007.1"/>
</dbReference>
<proteinExistence type="inferred from homology"/>
<keyword evidence="6" id="KW-0804">Transcription</keyword>
<reference evidence="9" key="2">
    <citation type="submission" date="2020-09" db="EMBL/GenBank/DDBJ databases">
        <authorList>
            <person name="Sun Q."/>
            <person name="Zhou Y."/>
        </authorList>
    </citation>
    <scope>NUCLEOTIDE SEQUENCE</scope>
    <source>
        <strain evidence="9">CGMCC 4.5737</strain>
    </source>
</reference>
<dbReference type="SUPFAM" id="SSF100950">
    <property type="entry name" value="NagB/RpiA/CoA transferase-like"/>
    <property type="match status" value="1"/>
</dbReference>
<dbReference type="InterPro" id="IPR009057">
    <property type="entry name" value="Homeodomain-like_sf"/>
</dbReference>
<reference evidence="9" key="1">
    <citation type="journal article" date="2014" name="Int. J. Syst. Evol. Microbiol.">
        <title>Complete genome sequence of Corynebacterium casei LMG S-19264T (=DSM 44701T), isolated from a smear-ripened cheese.</title>
        <authorList>
            <consortium name="US DOE Joint Genome Institute (JGI-PGF)"/>
            <person name="Walter F."/>
            <person name="Albersmeier A."/>
            <person name="Kalinowski J."/>
            <person name="Ruckert C."/>
        </authorList>
    </citation>
    <scope>NUCLEOTIDE SEQUENCE</scope>
    <source>
        <strain evidence="9">CGMCC 4.5737</strain>
    </source>
</reference>